<dbReference type="AlphaFoldDB" id="A0A844LM22"/>
<proteinExistence type="predicted"/>
<evidence type="ECO:0000313" key="1">
    <source>
        <dbReference type="EMBL" id="MTU44311.1"/>
    </source>
</evidence>
<protein>
    <submittedName>
        <fullName evidence="1">Uncharacterized protein</fullName>
    </submittedName>
</protein>
<gene>
    <name evidence="1" type="ORF">GMD42_12005</name>
</gene>
<accession>A0A844LM22</accession>
<reference evidence="1 2" key="1">
    <citation type="journal article" date="2019" name="Nat. Med.">
        <title>A library of human gut bacterial isolates paired with longitudinal multiomics data enables mechanistic microbiome research.</title>
        <authorList>
            <person name="Poyet M."/>
            <person name="Groussin M."/>
            <person name="Gibbons S.M."/>
            <person name="Avila-Pacheco J."/>
            <person name="Jiang X."/>
            <person name="Kearney S.M."/>
            <person name="Perrotta A.R."/>
            <person name="Berdy B."/>
            <person name="Zhao S."/>
            <person name="Lieberman T.D."/>
            <person name="Swanson P.K."/>
            <person name="Smith M."/>
            <person name="Roesemann S."/>
            <person name="Alexander J.E."/>
            <person name="Rich S.A."/>
            <person name="Livny J."/>
            <person name="Vlamakis H."/>
            <person name="Clish C."/>
            <person name="Bullock K."/>
            <person name="Deik A."/>
            <person name="Scott J."/>
            <person name="Pierce K.A."/>
            <person name="Xavier R.J."/>
            <person name="Alm E.J."/>
        </authorList>
    </citation>
    <scope>NUCLEOTIDE SEQUENCE [LARGE SCALE GENOMIC DNA]</scope>
    <source>
        <strain evidence="1 2">BIOML-A2</strain>
    </source>
</reference>
<dbReference type="Proteomes" id="UP000462362">
    <property type="component" value="Unassembled WGS sequence"/>
</dbReference>
<comment type="caution">
    <text evidence="1">The sequence shown here is derived from an EMBL/GenBank/DDBJ whole genome shotgun (WGS) entry which is preliminary data.</text>
</comment>
<feature type="non-terminal residue" evidence="1">
    <location>
        <position position="123"/>
    </location>
</feature>
<organism evidence="1 2">
    <name type="scientific">Parasutterella excrementihominis</name>
    <dbReference type="NCBI Taxonomy" id="487175"/>
    <lineage>
        <taxon>Bacteria</taxon>
        <taxon>Pseudomonadati</taxon>
        <taxon>Pseudomonadota</taxon>
        <taxon>Betaproteobacteria</taxon>
        <taxon>Burkholderiales</taxon>
        <taxon>Sutterellaceae</taxon>
        <taxon>Parasutterella</taxon>
    </lineage>
</organism>
<dbReference type="EMBL" id="WNCL01000061">
    <property type="protein sequence ID" value="MTU44311.1"/>
    <property type="molecule type" value="Genomic_DNA"/>
</dbReference>
<name>A0A844LM22_9BURK</name>
<evidence type="ECO:0000313" key="2">
    <source>
        <dbReference type="Proteomes" id="UP000462362"/>
    </source>
</evidence>
<dbReference type="RefSeq" id="WP_206672878.1">
    <property type="nucleotide sequence ID" value="NZ_WNCL01000061.1"/>
</dbReference>
<sequence>MAGQVVAEGVVVIDADAKGVGKEIAKDLDNSRGAVAQSGQGIGRSIFGGIVGGFAAIGGAKIVGDFLGGAISGASDLNETLSKSQTIFGANADAVESWASGAAQAAGLSKAAALEAAAGFGNM</sequence>